<evidence type="ECO:0000313" key="6">
    <source>
        <dbReference type="EMBL" id="MBA0087656.1"/>
    </source>
</evidence>
<keyword evidence="3" id="KW-0805">Transcription regulation</keyword>
<dbReference type="InterPro" id="IPR002078">
    <property type="entry name" value="Sigma_54_int"/>
</dbReference>
<dbReference type="PROSITE" id="PS00675">
    <property type="entry name" value="SIGMA54_INTERACT_1"/>
    <property type="match status" value="1"/>
</dbReference>
<dbReference type="GO" id="GO:0005524">
    <property type="term" value="F:ATP binding"/>
    <property type="evidence" value="ECO:0007669"/>
    <property type="project" value="UniProtKB-KW"/>
</dbReference>
<keyword evidence="4" id="KW-0804">Transcription</keyword>
<dbReference type="FunFam" id="3.40.50.300:FF:000006">
    <property type="entry name" value="DNA-binding transcriptional regulator NtrC"/>
    <property type="match status" value="1"/>
</dbReference>
<dbReference type="InterPro" id="IPR025944">
    <property type="entry name" value="Sigma_54_int_dom_CS"/>
</dbReference>
<comment type="caution">
    <text evidence="6">The sequence shown here is derived from an EMBL/GenBank/DDBJ whole genome shotgun (WGS) entry which is preliminary data.</text>
</comment>
<dbReference type="InterPro" id="IPR027417">
    <property type="entry name" value="P-loop_NTPase"/>
</dbReference>
<dbReference type="SMART" id="SM00382">
    <property type="entry name" value="AAA"/>
    <property type="match status" value="1"/>
</dbReference>
<dbReference type="SUPFAM" id="SSF52540">
    <property type="entry name" value="P-loop containing nucleoside triphosphate hydrolases"/>
    <property type="match status" value="1"/>
</dbReference>
<proteinExistence type="predicted"/>
<accession>A0A7V8NUF6</accession>
<dbReference type="Pfam" id="PF00158">
    <property type="entry name" value="Sigma54_activat"/>
    <property type="match status" value="1"/>
</dbReference>
<evidence type="ECO:0000256" key="1">
    <source>
        <dbReference type="ARBA" id="ARBA00022741"/>
    </source>
</evidence>
<dbReference type="SUPFAM" id="SSF46689">
    <property type="entry name" value="Homeodomain-like"/>
    <property type="match status" value="1"/>
</dbReference>
<dbReference type="InterPro" id="IPR009057">
    <property type="entry name" value="Homeodomain-like_sf"/>
</dbReference>
<dbReference type="PROSITE" id="PS00688">
    <property type="entry name" value="SIGMA54_INTERACT_3"/>
    <property type="match status" value="1"/>
</dbReference>
<dbReference type="EMBL" id="JACDQQ010002116">
    <property type="protein sequence ID" value="MBA0087656.1"/>
    <property type="molecule type" value="Genomic_DNA"/>
</dbReference>
<dbReference type="Pfam" id="PF25601">
    <property type="entry name" value="AAA_lid_14"/>
    <property type="match status" value="1"/>
</dbReference>
<dbReference type="PANTHER" id="PTHR32071">
    <property type="entry name" value="TRANSCRIPTIONAL REGULATORY PROTEIN"/>
    <property type="match status" value="1"/>
</dbReference>
<name>A0A7V8NUF6_9BACT</name>
<sequence length="358" mass="40100">MSAASDSVMAVTRYPESSPMNGGLYSHEERTVRKPERAEASFLDTIVGRRGSLRRILSQVEAVAGTNATVLITGETGTGKEVIARAIHELSPRRNRNLVKVNCAAMPAGLLESELFGHERGAFTGAINSHVGRFALADRGTLFLDEIGDMPLELQPKLLRVLQEREFEAVGSTRTTRVDVRVVAATNQDLKQMVRDREFREDLYYRLNAFPIYLPPLRERKADIPELVEYFVQQFAASMDKTIETIPEETMRALVRHCWPGNIRELQNYIARGVILSNDGVFEPAPLESRAPLEPEPEVANPTLEDKVRREILAACQRANWKLGGPRGAAARLGLKRTTLFYKMKRLGIAPPADHWQD</sequence>
<dbReference type="PROSITE" id="PS50045">
    <property type="entry name" value="SIGMA54_INTERACT_4"/>
    <property type="match status" value="1"/>
</dbReference>
<evidence type="ECO:0000256" key="4">
    <source>
        <dbReference type="ARBA" id="ARBA00023163"/>
    </source>
</evidence>
<gene>
    <name evidence="6" type="ORF">HRJ53_21945</name>
</gene>
<evidence type="ECO:0000256" key="3">
    <source>
        <dbReference type="ARBA" id="ARBA00023015"/>
    </source>
</evidence>
<evidence type="ECO:0000313" key="7">
    <source>
        <dbReference type="Proteomes" id="UP000567293"/>
    </source>
</evidence>
<dbReference type="Gene3D" id="3.40.50.300">
    <property type="entry name" value="P-loop containing nucleotide triphosphate hydrolases"/>
    <property type="match status" value="1"/>
</dbReference>
<feature type="domain" description="Sigma-54 factor interaction" evidence="5">
    <location>
        <begin position="46"/>
        <end position="275"/>
    </location>
</feature>
<dbReference type="CDD" id="cd00009">
    <property type="entry name" value="AAA"/>
    <property type="match status" value="1"/>
</dbReference>
<dbReference type="PANTHER" id="PTHR32071:SF123">
    <property type="entry name" value="DNA-BINDING TRANSCRIPTIONAL ACTIVATOR HYFR-RELATED"/>
    <property type="match status" value="1"/>
</dbReference>
<dbReference type="Gene3D" id="1.10.10.60">
    <property type="entry name" value="Homeodomain-like"/>
    <property type="match status" value="1"/>
</dbReference>
<keyword evidence="7" id="KW-1185">Reference proteome</keyword>
<protein>
    <submittedName>
        <fullName evidence="6">Sigma 54-interacting transcriptional regulator</fullName>
    </submittedName>
</protein>
<dbReference type="InterPro" id="IPR003593">
    <property type="entry name" value="AAA+_ATPase"/>
</dbReference>
<dbReference type="Gene3D" id="1.10.8.60">
    <property type="match status" value="1"/>
</dbReference>
<reference evidence="6" key="1">
    <citation type="submission" date="2020-06" db="EMBL/GenBank/DDBJ databases">
        <title>Legume-microbial interactions unlock mineral nutrients during tropical forest succession.</title>
        <authorList>
            <person name="Epihov D.Z."/>
        </authorList>
    </citation>
    <scope>NUCLEOTIDE SEQUENCE [LARGE SCALE GENOMIC DNA]</scope>
    <source>
        <strain evidence="6">Pan2503</strain>
    </source>
</reference>
<evidence type="ECO:0000256" key="2">
    <source>
        <dbReference type="ARBA" id="ARBA00022840"/>
    </source>
</evidence>
<dbReference type="Proteomes" id="UP000567293">
    <property type="component" value="Unassembled WGS sequence"/>
</dbReference>
<dbReference type="GO" id="GO:0006355">
    <property type="term" value="P:regulation of DNA-templated transcription"/>
    <property type="evidence" value="ECO:0007669"/>
    <property type="project" value="InterPro"/>
</dbReference>
<organism evidence="6 7">
    <name type="scientific">Candidatus Acidiferrum panamense</name>
    <dbReference type="NCBI Taxonomy" id="2741543"/>
    <lineage>
        <taxon>Bacteria</taxon>
        <taxon>Pseudomonadati</taxon>
        <taxon>Acidobacteriota</taxon>
        <taxon>Terriglobia</taxon>
        <taxon>Candidatus Acidiferrales</taxon>
        <taxon>Candidatus Acidiferrum</taxon>
    </lineage>
</organism>
<dbReference type="InterPro" id="IPR025662">
    <property type="entry name" value="Sigma_54_int_dom_ATP-bd_1"/>
</dbReference>
<evidence type="ECO:0000259" key="5">
    <source>
        <dbReference type="PROSITE" id="PS50045"/>
    </source>
</evidence>
<keyword evidence="1" id="KW-0547">Nucleotide-binding</keyword>
<keyword evidence="2" id="KW-0067">ATP-binding</keyword>
<dbReference type="AlphaFoldDB" id="A0A7V8NUF6"/>
<dbReference type="InterPro" id="IPR058031">
    <property type="entry name" value="AAA_lid_NorR"/>
</dbReference>